<evidence type="ECO:0000256" key="3">
    <source>
        <dbReference type="ARBA" id="ARBA00022801"/>
    </source>
</evidence>
<dbReference type="SUPFAM" id="SSF102712">
    <property type="entry name" value="JAB1/MPN domain"/>
    <property type="match status" value="1"/>
</dbReference>
<comment type="caution">
    <text evidence="8">The sequence shown here is derived from an EMBL/GenBank/DDBJ whole genome shotgun (WGS) entry which is preliminary data.</text>
</comment>
<sequence length="225" mass="24287">MMAISDWPALERPREKLLARGPGALSDAELLAIFLRTGVTGMSAVDLARSLLADFGGLRALLEAGRSEFCRGRGLGDAKYAQLQAVLEMGRRHLSETLSRGSVMDSPQAVRDFLASRLRHRRREVFACLFLDKQHAVIEYEELFEGTLDAASVYPREVVAAALRHHAAAVILAHNHPSGVAEPSGADIAITGRLREALALVDVALLDHLVVGDGHAVSLAERGLL</sequence>
<evidence type="ECO:0000259" key="7">
    <source>
        <dbReference type="PROSITE" id="PS50249"/>
    </source>
</evidence>
<dbReference type="InterPro" id="IPR046778">
    <property type="entry name" value="UPF0758_N"/>
</dbReference>
<evidence type="ECO:0000256" key="1">
    <source>
        <dbReference type="ARBA" id="ARBA00022670"/>
    </source>
</evidence>
<dbReference type="SUPFAM" id="SSF47781">
    <property type="entry name" value="RuvA domain 2-like"/>
    <property type="match status" value="1"/>
</dbReference>
<keyword evidence="1" id="KW-0645">Protease</keyword>
<dbReference type="Pfam" id="PF04002">
    <property type="entry name" value="RadC"/>
    <property type="match status" value="1"/>
</dbReference>
<dbReference type="Proteomes" id="UP001224392">
    <property type="component" value="Unassembled WGS sequence"/>
</dbReference>
<dbReference type="PANTHER" id="PTHR30471">
    <property type="entry name" value="DNA REPAIR PROTEIN RADC"/>
    <property type="match status" value="1"/>
</dbReference>
<comment type="similarity">
    <text evidence="6">Belongs to the UPF0758 family.</text>
</comment>
<dbReference type="EMBL" id="BSYJ01000001">
    <property type="protein sequence ID" value="GMG86170.1"/>
    <property type="molecule type" value="Genomic_DNA"/>
</dbReference>
<gene>
    <name evidence="8" type="primary">radC</name>
    <name evidence="8" type="ORF">MNKW57_04910</name>
</gene>
<dbReference type="NCBIfam" id="TIGR00608">
    <property type="entry name" value="radc"/>
    <property type="match status" value="1"/>
</dbReference>
<dbReference type="NCBIfam" id="NF000642">
    <property type="entry name" value="PRK00024.1"/>
    <property type="match status" value="1"/>
</dbReference>
<evidence type="ECO:0000256" key="2">
    <source>
        <dbReference type="ARBA" id="ARBA00022723"/>
    </source>
</evidence>
<dbReference type="InterPro" id="IPR010994">
    <property type="entry name" value="RuvA_2-like"/>
</dbReference>
<dbReference type="InterPro" id="IPR037518">
    <property type="entry name" value="MPN"/>
</dbReference>
<feature type="domain" description="MPN" evidence="7">
    <location>
        <begin position="103"/>
        <end position="225"/>
    </location>
</feature>
<evidence type="ECO:0000256" key="5">
    <source>
        <dbReference type="ARBA" id="ARBA00023049"/>
    </source>
</evidence>
<evidence type="ECO:0000313" key="9">
    <source>
        <dbReference type="Proteomes" id="UP001224392"/>
    </source>
</evidence>
<reference evidence="8 9" key="1">
    <citation type="submission" date="2023-04" db="EMBL/GenBank/DDBJ databases">
        <title>Marinobulbifer ophiurae gen. nov., sp. Nov., isolate from tissue of brittle star Ophioplocus japonicus.</title>
        <authorList>
            <person name="Kawano K."/>
            <person name="Sawayama S."/>
            <person name="Nakagawa S."/>
        </authorList>
    </citation>
    <scope>NUCLEOTIDE SEQUENCE [LARGE SCALE GENOMIC DNA]</scope>
    <source>
        <strain evidence="8 9">NKW57</strain>
    </source>
</reference>
<keyword evidence="9" id="KW-1185">Reference proteome</keyword>
<proteinExistence type="inferred from homology"/>
<evidence type="ECO:0000256" key="6">
    <source>
        <dbReference type="RuleBase" id="RU003797"/>
    </source>
</evidence>
<protein>
    <submittedName>
        <fullName evidence="8">DNA repair protein RadC</fullName>
    </submittedName>
</protein>
<dbReference type="InterPro" id="IPR025657">
    <property type="entry name" value="RadC_JAB"/>
</dbReference>
<dbReference type="PROSITE" id="PS01302">
    <property type="entry name" value="UPF0758"/>
    <property type="match status" value="1"/>
</dbReference>
<keyword evidence="5" id="KW-0482">Metalloprotease</keyword>
<keyword evidence="2" id="KW-0479">Metal-binding</keyword>
<evidence type="ECO:0000313" key="8">
    <source>
        <dbReference type="EMBL" id="GMG86170.1"/>
    </source>
</evidence>
<dbReference type="PANTHER" id="PTHR30471:SF3">
    <property type="entry name" value="UPF0758 PROTEIN YEES-RELATED"/>
    <property type="match status" value="1"/>
</dbReference>
<dbReference type="InterPro" id="IPR001405">
    <property type="entry name" value="UPF0758"/>
</dbReference>
<keyword evidence="3" id="KW-0378">Hydrolase</keyword>
<dbReference type="Gene3D" id="3.40.140.10">
    <property type="entry name" value="Cytidine Deaminase, domain 2"/>
    <property type="match status" value="1"/>
</dbReference>
<dbReference type="InterPro" id="IPR020891">
    <property type="entry name" value="UPF0758_CS"/>
</dbReference>
<dbReference type="CDD" id="cd08071">
    <property type="entry name" value="MPN_DUF2466"/>
    <property type="match status" value="1"/>
</dbReference>
<accession>A0ABQ6LVR3</accession>
<dbReference type="PROSITE" id="PS50249">
    <property type="entry name" value="MPN"/>
    <property type="match status" value="1"/>
</dbReference>
<name>A0ABQ6LVR3_9GAMM</name>
<dbReference type="Pfam" id="PF20582">
    <property type="entry name" value="UPF0758_N"/>
    <property type="match status" value="1"/>
</dbReference>
<evidence type="ECO:0000256" key="4">
    <source>
        <dbReference type="ARBA" id="ARBA00022833"/>
    </source>
</evidence>
<keyword evidence="4" id="KW-0862">Zinc</keyword>
<organism evidence="8 9">
    <name type="scientific">Biformimicrobium ophioploci</name>
    <dbReference type="NCBI Taxonomy" id="3036711"/>
    <lineage>
        <taxon>Bacteria</taxon>
        <taxon>Pseudomonadati</taxon>
        <taxon>Pseudomonadota</taxon>
        <taxon>Gammaproteobacteria</taxon>
        <taxon>Cellvibrionales</taxon>
        <taxon>Microbulbiferaceae</taxon>
        <taxon>Biformimicrobium</taxon>
    </lineage>
</organism>